<dbReference type="Proteomes" id="UP000008075">
    <property type="component" value="Chromosome"/>
</dbReference>
<evidence type="ECO:0000313" key="3">
    <source>
        <dbReference type="Proteomes" id="UP000008075"/>
    </source>
</evidence>
<organism evidence="2 3">
    <name type="scientific">Xenorhabdus nematophila (strain ATCC 19061 / DSM 3370 / CCUG 14189 / LMG 1036 / NCIMB 9965 / AN6)</name>
    <dbReference type="NCBI Taxonomy" id="406817"/>
    <lineage>
        <taxon>Bacteria</taxon>
        <taxon>Pseudomonadati</taxon>
        <taxon>Pseudomonadota</taxon>
        <taxon>Gammaproteobacteria</taxon>
        <taxon>Enterobacterales</taxon>
        <taxon>Morganellaceae</taxon>
        <taxon>Xenorhabdus</taxon>
    </lineage>
</organism>
<proteinExistence type="predicted"/>
<dbReference type="AlphaFoldDB" id="D3V9T2"/>
<protein>
    <submittedName>
        <fullName evidence="2">Uncharacterized protein</fullName>
    </submittedName>
</protein>
<feature type="transmembrane region" description="Helical" evidence="1">
    <location>
        <begin position="12"/>
        <end position="36"/>
    </location>
</feature>
<evidence type="ECO:0000313" key="2">
    <source>
        <dbReference type="EMBL" id="CBJ89320.1"/>
    </source>
</evidence>
<keyword evidence="1" id="KW-0472">Membrane</keyword>
<keyword evidence="3" id="KW-1185">Reference proteome</keyword>
<gene>
    <name evidence="2" type="ordered locus">XNC1_1249</name>
</gene>
<dbReference type="EMBL" id="FN667742">
    <property type="protein sequence ID" value="CBJ89320.1"/>
    <property type="molecule type" value="Genomic_DNA"/>
</dbReference>
<keyword evidence="1" id="KW-1133">Transmembrane helix</keyword>
<dbReference type="KEGG" id="xne:XNC1_1249"/>
<name>D3V9T2_XENNA</name>
<accession>D3V9T2</accession>
<dbReference type="STRING" id="406817.XNC1_1249"/>
<evidence type="ECO:0000256" key="1">
    <source>
        <dbReference type="SAM" id="Phobius"/>
    </source>
</evidence>
<sequence>MSLLYQVKVIDLSGFLLIKWCYYLMFFVKLVFYIVLTGGEVYHHTFCCYLYGN</sequence>
<keyword evidence="1" id="KW-0812">Transmembrane</keyword>
<reference evidence="2 3" key="1">
    <citation type="journal article" date="2011" name="PLoS ONE">
        <title>The entomopathogenic bacterial endosymbionts xenorhabdus and photorhabdus: convergent lifestyles from divergent genomes.</title>
        <authorList>
            <person name="Chaston J.M."/>
            <person name="Suen G."/>
            <person name="Tucker S.L."/>
            <person name="Andersen A.W."/>
            <person name="Bhasin A."/>
            <person name="Bode E."/>
            <person name="Bode H.B."/>
            <person name="Brachmann A.O."/>
            <person name="Cowles C.E."/>
            <person name="Cowles K.N."/>
            <person name="Darby C."/>
            <person name="de Leon L."/>
            <person name="Drace K."/>
            <person name="Du Z."/>
            <person name="Givaudan A."/>
            <person name="Herbert Tran E.E."/>
            <person name="Jewell K.A."/>
            <person name="Knack J.J."/>
            <person name="Krasomil-Osterfeld K.C."/>
            <person name="Kukor R."/>
            <person name="Lanois A."/>
            <person name="Latreille P."/>
            <person name="Leimgruber N.K."/>
            <person name="Lipke C.M."/>
            <person name="Liu R."/>
            <person name="Lu X."/>
            <person name="Martens E.C."/>
            <person name="Marri P.R."/>
            <person name="Medigue C."/>
            <person name="Menard M.L."/>
            <person name="Miller N.M."/>
            <person name="Morales-Soto N."/>
            <person name="Norton S."/>
            <person name="Ogier J.C."/>
            <person name="Orchard S.S."/>
            <person name="Park D."/>
            <person name="Park Y."/>
            <person name="Qurollo B.A."/>
            <person name="Sugar D.R."/>
            <person name="Richards G.R."/>
            <person name="Rouy Z."/>
            <person name="Slominski B."/>
            <person name="Slominski K."/>
            <person name="Snyder H."/>
            <person name="Tjaden B.C."/>
            <person name="van der Hoeven R."/>
            <person name="Welch R.D."/>
            <person name="Wheeler C."/>
            <person name="Xiang B."/>
            <person name="Barbazuk B."/>
            <person name="Gaudriault S."/>
            <person name="Goodner B."/>
            <person name="Slater S.C."/>
            <person name="Forst S."/>
            <person name="Goldman B.S."/>
            <person name="Goodrich-Blair H."/>
        </authorList>
    </citation>
    <scope>NUCLEOTIDE SEQUENCE [LARGE SCALE GENOMIC DNA]</scope>
    <source>
        <strain evidence="3">ATCC 19061 / DSM 3370 / CCUG 14189 / LMG 1036 / NCIMB 9965 / AN6</strain>
    </source>
</reference>
<dbReference type="HOGENOM" id="CLU_3067729_0_0_6"/>